<keyword evidence="2" id="KW-1185">Reference proteome</keyword>
<reference evidence="1" key="1">
    <citation type="submission" date="2021-03" db="EMBL/GenBank/DDBJ databases">
        <authorList>
            <consortium name="DOE Joint Genome Institute"/>
            <person name="Ahrendt S."/>
            <person name="Looney B.P."/>
            <person name="Miyauchi S."/>
            <person name="Morin E."/>
            <person name="Drula E."/>
            <person name="Courty P.E."/>
            <person name="Chicoki N."/>
            <person name="Fauchery L."/>
            <person name="Kohler A."/>
            <person name="Kuo A."/>
            <person name="Labutti K."/>
            <person name="Pangilinan J."/>
            <person name="Lipzen A."/>
            <person name="Riley R."/>
            <person name="Andreopoulos W."/>
            <person name="He G."/>
            <person name="Johnson J."/>
            <person name="Barry K.W."/>
            <person name="Grigoriev I.V."/>
            <person name="Nagy L."/>
            <person name="Hibbett D."/>
            <person name="Henrissat B."/>
            <person name="Matheny P.B."/>
            <person name="Labbe J."/>
            <person name="Martin F."/>
        </authorList>
    </citation>
    <scope>NUCLEOTIDE SEQUENCE</scope>
    <source>
        <strain evidence="1">HHB10654</strain>
    </source>
</reference>
<reference evidence="1" key="2">
    <citation type="journal article" date="2022" name="New Phytol.">
        <title>Evolutionary transition to the ectomycorrhizal habit in the genomes of a hyperdiverse lineage of mushroom-forming fungi.</title>
        <authorList>
            <person name="Looney B."/>
            <person name="Miyauchi S."/>
            <person name="Morin E."/>
            <person name="Drula E."/>
            <person name="Courty P.E."/>
            <person name="Kohler A."/>
            <person name="Kuo A."/>
            <person name="LaButti K."/>
            <person name="Pangilinan J."/>
            <person name="Lipzen A."/>
            <person name="Riley R."/>
            <person name="Andreopoulos W."/>
            <person name="He G."/>
            <person name="Johnson J."/>
            <person name="Nolan M."/>
            <person name="Tritt A."/>
            <person name="Barry K.W."/>
            <person name="Grigoriev I.V."/>
            <person name="Nagy L.G."/>
            <person name="Hibbett D."/>
            <person name="Henrissat B."/>
            <person name="Matheny P.B."/>
            <person name="Labbe J."/>
            <person name="Martin F.M."/>
        </authorList>
    </citation>
    <scope>NUCLEOTIDE SEQUENCE</scope>
    <source>
        <strain evidence="1">HHB10654</strain>
    </source>
</reference>
<accession>A0ACB8SKS1</accession>
<proteinExistence type="predicted"/>
<gene>
    <name evidence="1" type="ORF">BV25DRAFT_1832063</name>
</gene>
<evidence type="ECO:0000313" key="2">
    <source>
        <dbReference type="Proteomes" id="UP000814140"/>
    </source>
</evidence>
<comment type="caution">
    <text evidence="1">The sequence shown here is derived from an EMBL/GenBank/DDBJ whole genome shotgun (WGS) entry which is preliminary data.</text>
</comment>
<name>A0ACB8SKS1_9AGAM</name>
<evidence type="ECO:0000313" key="1">
    <source>
        <dbReference type="EMBL" id="KAI0056535.1"/>
    </source>
</evidence>
<dbReference type="Proteomes" id="UP000814140">
    <property type="component" value="Unassembled WGS sequence"/>
</dbReference>
<sequence>MCNGTPECRTNCGTALHDDYDSLTEYQADRFMSLLTYLFHKGYTNQNGSVRRTRRRWRRTCPMLS</sequence>
<protein>
    <submittedName>
        <fullName evidence="1">Uncharacterized protein</fullName>
    </submittedName>
</protein>
<organism evidence="1 2">
    <name type="scientific">Artomyces pyxidatus</name>
    <dbReference type="NCBI Taxonomy" id="48021"/>
    <lineage>
        <taxon>Eukaryota</taxon>
        <taxon>Fungi</taxon>
        <taxon>Dikarya</taxon>
        <taxon>Basidiomycota</taxon>
        <taxon>Agaricomycotina</taxon>
        <taxon>Agaricomycetes</taxon>
        <taxon>Russulales</taxon>
        <taxon>Auriscalpiaceae</taxon>
        <taxon>Artomyces</taxon>
    </lineage>
</organism>
<dbReference type="EMBL" id="MU277262">
    <property type="protein sequence ID" value="KAI0056535.1"/>
    <property type="molecule type" value="Genomic_DNA"/>
</dbReference>